<evidence type="ECO:0000256" key="1">
    <source>
        <dbReference type="SAM" id="MobiDB-lite"/>
    </source>
</evidence>
<name>A0A9Q3W0N1_9ACTN</name>
<dbReference type="Proteomes" id="UP001108029">
    <property type="component" value="Unassembled WGS sequence"/>
</dbReference>
<accession>A0A9Q3W0N1</accession>
<protein>
    <submittedName>
        <fullName evidence="3">Uncharacterized protein</fullName>
    </submittedName>
</protein>
<evidence type="ECO:0000313" key="4">
    <source>
        <dbReference type="Proteomes" id="UP001108029"/>
    </source>
</evidence>
<proteinExistence type="predicted"/>
<feature type="region of interest" description="Disordered" evidence="1">
    <location>
        <begin position="116"/>
        <end position="140"/>
    </location>
</feature>
<keyword evidence="2" id="KW-0472">Membrane</keyword>
<evidence type="ECO:0000313" key="3">
    <source>
        <dbReference type="EMBL" id="MCD9881108.1"/>
    </source>
</evidence>
<reference evidence="3" key="1">
    <citation type="submission" date="2021-12" db="EMBL/GenBank/DDBJ databases">
        <authorList>
            <person name="Lee J.-H."/>
            <person name="Kim S.-B."/>
        </authorList>
    </citation>
    <scope>NUCLEOTIDE SEQUENCE</scope>
    <source>
        <strain evidence="3">NR30</strain>
    </source>
</reference>
<keyword evidence="4" id="KW-1185">Reference proteome</keyword>
<dbReference type="Pfam" id="PF19953">
    <property type="entry name" value="EACC1"/>
    <property type="match status" value="1"/>
</dbReference>
<feature type="transmembrane region" description="Helical" evidence="2">
    <location>
        <begin position="59"/>
        <end position="78"/>
    </location>
</feature>
<keyword evidence="2" id="KW-1133">Transmembrane helix</keyword>
<dbReference type="RefSeq" id="WP_232656069.1">
    <property type="nucleotide sequence ID" value="NZ_JAJSBI010000066.1"/>
</dbReference>
<gene>
    <name evidence="3" type="ORF">LJ657_47910</name>
</gene>
<dbReference type="InterPro" id="IPR045428">
    <property type="entry name" value="EACC1"/>
</dbReference>
<sequence>MALLLEISALGADSEYELRSLHRWIGADETLTGACTGTPRAFGPPRPDHMGLGFDILELAVNSGLAAGALAVSIASWLDARRGTARLRMTRGRVVVEVPADTPEATLTVIRALLHDGNDENHGTDEEQDTRAADGGTGRE</sequence>
<dbReference type="AlphaFoldDB" id="A0A9Q3W0N1"/>
<dbReference type="EMBL" id="JAJSBI010000066">
    <property type="protein sequence ID" value="MCD9881108.1"/>
    <property type="molecule type" value="Genomic_DNA"/>
</dbReference>
<evidence type="ECO:0000256" key="2">
    <source>
        <dbReference type="SAM" id="Phobius"/>
    </source>
</evidence>
<organism evidence="3 4">
    <name type="scientific">Streptomyces guryensis</name>
    <dbReference type="NCBI Taxonomy" id="2886947"/>
    <lineage>
        <taxon>Bacteria</taxon>
        <taxon>Bacillati</taxon>
        <taxon>Actinomycetota</taxon>
        <taxon>Actinomycetes</taxon>
        <taxon>Kitasatosporales</taxon>
        <taxon>Streptomycetaceae</taxon>
        <taxon>Streptomyces</taxon>
    </lineage>
</organism>
<keyword evidence="2" id="KW-0812">Transmembrane</keyword>
<comment type="caution">
    <text evidence="3">The sequence shown here is derived from an EMBL/GenBank/DDBJ whole genome shotgun (WGS) entry which is preliminary data.</text>
</comment>